<dbReference type="OrthoDB" id="18453at2759"/>
<dbReference type="PANTHER" id="PTHR10658:SF11">
    <property type="entry name" value="VIBRATOR, ISOFORM B"/>
    <property type="match status" value="1"/>
</dbReference>
<dbReference type="AlphaFoldDB" id="A0A7R8ZX35"/>
<reference evidence="2" key="1">
    <citation type="submission" date="2020-11" db="EMBL/GenBank/DDBJ databases">
        <authorList>
            <person name="Tran Van P."/>
        </authorList>
    </citation>
    <scope>NUCLEOTIDE SEQUENCE</scope>
</reference>
<dbReference type="GO" id="GO:0008525">
    <property type="term" value="F:phosphatidylcholine transporter activity"/>
    <property type="evidence" value="ECO:0007669"/>
    <property type="project" value="TreeGrafter"/>
</dbReference>
<dbReference type="InterPro" id="IPR023393">
    <property type="entry name" value="START-like_dom_sf"/>
</dbReference>
<dbReference type="Proteomes" id="UP000677054">
    <property type="component" value="Unassembled WGS sequence"/>
</dbReference>
<proteinExistence type="predicted"/>
<name>A0A7R8ZX35_9CRUS</name>
<keyword evidence="3" id="KW-1185">Reference proteome</keyword>
<evidence type="ECO:0000259" key="1">
    <source>
        <dbReference type="Pfam" id="PF02121"/>
    </source>
</evidence>
<dbReference type="Pfam" id="PF02121">
    <property type="entry name" value="IP_trans"/>
    <property type="match status" value="2"/>
</dbReference>
<dbReference type="InterPro" id="IPR001666">
    <property type="entry name" value="PI_transfer"/>
</dbReference>
<dbReference type="SUPFAM" id="SSF55961">
    <property type="entry name" value="Bet v1-like"/>
    <property type="match status" value="1"/>
</dbReference>
<gene>
    <name evidence="2" type="ORF">DSTB1V02_LOCUS149</name>
</gene>
<evidence type="ECO:0000313" key="2">
    <source>
        <dbReference type="EMBL" id="CAD7240112.1"/>
    </source>
</evidence>
<dbReference type="InterPro" id="IPR055261">
    <property type="entry name" value="PI_transfer_N"/>
</dbReference>
<sequence>MLIKEFRVVLPLTVDEFQVGQLYSVAMVSRRETGGGEGVEVLRNEPFSNRPLLNGRYSSGQYTYKIYHLHSKVPGFIRLLAPRGALEIHEESWNAYPYCRTVIAYIPAGPSIMPTVDTASTSMDDESQISKISNENPTDSYLEVRTLAAKGPPFRRNVHELPPDKLQQREVTLIDIANDFVLPGDYDPKEDPTIFQSVKTGRGPLVGKWMETTKPLMTCYKLVTCEFKWWGFQGKIESFLQRSERRLFLNFHRQVFCWIDEWYGLKMSDIRAIEDETKRQLDRLRKSGAVRGTRA</sequence>
<accession>A0A7R8ZX35</accession>
<dbReference type="GO" id="GO:0005737">
    <property type="term" value="C:cytoplasm"/>
    <property type="evidence" value="ECO:0007669"/>
    <property type="project" value="TreeGrafter"/>
</dbReference>
<dbReference type="GO" id="GO:0008526">
    <property type="term" value="F:phosphatidylinositol transfer activity"/>
    <property type="evidence" value="ECO:0007669"/>
    <property type="project" value="TreeGrafter"/>
</dbReference>
<dbReference type="GO" id="GO:0031210">
    <property type="term" value="F:phosphatidylcholine binding"/>
    <property type="evidence" value="ECO:0007669"/>
    <property type="project" value="TreeGrafter"/>
</dbReference>
<protein>
    <recommendedName>
        <fullName evidence="1">Phosphatidylinositol transfer protein N-terminal domain-containing protein</fullName>
    </recommendedName>
</protein>
<dbReference type="EMBL" id="LR899526">
    <property type="protein sequence ID" value="CAD7240112.1"/>
    <property type="molecule type" value="Genomic_DNA"/>
</dbReference>
<dbReference type="Gene3D" id="3.30.530.20">
    <property type="match status" value="1"/>
</dbReference>
<dbReference type="EMBL" id="CAJPEV010000009">
    <property type="protein sequence ID" value="CAG0878626.1"/>
    <property type="molecule type" value="Genomic_DNA"/>
</dbReference>
<feature type="domain" description="Phosphatidylinositol transfer protein N-terminal" evidence="1">
    <location>
        <begin position="1"/>
        <end position="119"/>
    </location>
</feature>
<dbReference type="GO" id="GO:0035091">
    <property type="term" value="F:phosphatidylinositol binding"/>
    <property type="evidence" value="ECO:0007669"/>
    <property type="project" value="TreeGrafter"/>
</dbReference>
<dbReference type="PANTHER" id="PTHR10658">
    <property type="entry name" value="PHOSPHATIDYLINOSITOL TRANSFER PROTEIN"/>
    <property type="match status" value="1"/>
</dbReference>
<dbReference type="PRINTS" id="PR00391">
    <property type="entry name" value="PITRANSFER"/>
</dbReference>
<feature type="domain" description="Phosphatidylinositol transfer protein N-terminal" evidence="1">
    <location>
        <begin position="141"/>
        <end position="278"/>
    </location>
</feature>
<evidence type="ECO:0000313" key="3">
    <source>
        <dbReference type="Proteomes" id="UP000677054"/>
    </source>
</evidence>
<organism evidence="2">
    <name type="scientific">Darwinula stevensoni</name>
    <dbReference type="NCBI Taxonomy" id="69355"/>
    <lineage>
        <taxon>Eukaryota</taxon>
        <taxon>Metazoa</taxon>
        <taxon>Ecdysozoa</taxon>
        <taxon>Arthropoda</taxon>
        <taxon>Crustacea</taxon>
        <taxon>Oligostraca</taxon>
        <taxon>Ostracoda</taxon>
        <taxon>Podocopa</taxon>
        <taxon>Podocopida</taxon>
        <taxon>Darwinulocopina</taxon>
        <taxon>Darwinuloidea</taxon>
        <taxon>Darwinulidae</taxon>
        <taxon>Darwinula</taxon>
    </lineage>
</organism>